<dbReference type="SUPFAM" id="SSF55073">
    <property type="entry name" value="Nucleotide cyclase"/>
    <property type="match status" value="1"/>
</dbReference>
<keyword evidence="7" id="KW-1185">Reference proteome</keyword>
<proteinExistence type="predicted"/>
<dbReference type="InterPro" id="IPR029787">
    <property type="entry name" value="Nucleotide_cyclase"/>
</dbReference>
<organism evidence="6 7">
    <name type="scientific">Oxalobacter vibrioformis</name>
    <dbReference type="NCBI Taxonomy" id="933080"/>
    <lineage>
        <taxon>Bacteria</taxon>
        <taxon>Pseudomonadati</taxon>
        <taxon>Pseudomonadota</taxon>
        <taxon>Betaproteobacteria</taxon>
        <taxon>Burkholderiales</taxon>
        <taxon>Oxalobacteraceae</taxon>
        <taxon>Oxalobacter</taxon>
    </lineage>
</organism>
<dbReference type="KEGG" id="ovb:NB640_09525"/>
<dbReference type="SMART" id="SM00052">
    <property type="entry name" value="EAL"/>
    <property type="match status" value="1"/>
</dbReference>
<keyword evidence="2" id="KW-0812">Transmembrane</keyword>
<dbReference type="NCBIfam" id="TIGR00254">
    <property type="entry name" value="GGDEF"/>
    <property type="match status" value="1"/>
</dbReference>
<feature type="region of interest" description="Disordered" evidence="1">
    <location>
        <begin position="656"/>
        <end position="679"/>
    </location>
</feature>
<feature type="compositionally biased region" description="Polar residues" evidence="1">
    <location>
        <begin position="662"/>
        <end position="673"/>
    </location>
</feature>
<dbReference type="InterPro" id="IPR042461">
    <property type="entry name" value="LapD_MoxY_peri_C"/>
</dbReference>
<feature type="transmembrane region" description="Helical" evidence="2">
    <location>
        <begin position="153"/>
        <end position="175"/>
    </location>
</feature>
<evidence type="ECO:0000256" key="2">
    <source>
        <dbReference type="SAM" id="Phobius"/>
    </source>
</evidence>
<dbReference type="InterPro" id="IPR032244">
    <property type="entry name" value="LapD_MoxY_N"/>
</dbReference>
<dbReference type="Pfam" id="PF00563">
    <property type="entry name" value="EAL"/>
    <property type="match status" value="1"/>
</dbReference>
<evidence type="ECO:0000259" key="4">
    <source>
        <dbReference type="PROSITE" id="PS50885"/>
    </source>
</evidence>
<dbReference type="PROSITE" id="PS50885">
    <property type="entry name" value="HAMP"/>
    <property type="match status" value="1"/>
</dbReference>
<dbReference type="InterPro" id="IPR035919">
    <property type="entry name" value="EAL_sf"/>
</dbReference>
<evidence type="ECO:0000313" key="6">
    <source>
        <dbReference type="EMBL" id="WAW09480.1"/>
    </source>
</evidence>
<dbReference type="CDD" id="cd01949">
    <property type="entry name" value="GGDEF"/>
    <property type="match status" value="1"/>
</dbReference>
<dbReference type="EMBL" id="CP098242">
    <property type="protein sequence ID" value="WAW09480.1"/>
    <property type="molecule type" value="Genomic_DNA"/>
</dbReference>
<dbReference type="GO" id="GO:0016020">
    <property type="term" value="C:membrane"/>
    <property type="evidence" value="ECO:0007669"/>
    <property type="project" value="InterPro"/>
</dbReference>
<feature type="domain" description="EAL" evidence="3">
    <location>
        <begin position="411"/>
        <end position="663"/>
    </location>
</feature>
<sequence length="679" mass="76046">MTLRRQLILLIITLFVLLFIGTFTINVHNTRGYLNDQLKTISQDTATSLGLILSPYMAESETIVMETHINALFDSGFYRNITVYGMDGKVIVERSDAEPPKQVPGWFISMFPLETPYGEALIMNGWNQAGSVHISANPEFAYIRLWAACVQSLFWFVGSFIVIFGMALVAIHYVLRPLNAVEKQAEAISNKDYVIQTRLPWTVELRRVVIAMNLMSGKIRDIFSEQEEALERIRFAAYTDNTTGLANRAYFTMRLNHMMQSGDDFEHGALVFLEISNLQAINNQSGHSAGDALLRGVSDLIKTQIEKSPANETFAARLSGSTFAIALAGISERAGWEFSKDLAAALPSLHEKGLAPTDEIGHIGLACRSTQTMQQLMSEVDMALRAAQMQGKNAFYAHKKHAADEFERLTATQWIALLRDVVERRHNTLLLQSTFDSSDTTRVMQSEVLLRIANQDGKLIPAGIFIPMVNHHGLTQAFDRMVIDEVMERLEQPGSPTEPIAINLMPASIRDPEFVMWVVTRLREKPQIAKRMLFELSEYAISQNLHAAQVWAEQILPTGAKLGIEHFGRGNTPVHLLAQLRPAYLQIDGSFIRGIDENRDNQQFVDSIVRMAHSHDIIVIAEFVETTKELDILKSLRVDGVRGYALSRPAIWTKDGIEEPDTTNTPGSGILTSKKTEEE</sequence>
<dbReference type="SUPFAM" id="SSF141868">
    <property type="entry name" value="EAL domain-like"/>
    <property type="match status" value="1"/>
</dbReference>
<dbReference type="InterPro" id="IPR050706">
    <property type="entry name" value="Cyclic-di-GMP_PDE-like"/>
</dbReference>
<dbReference type="Gene3D" id="3.20.20.450">
    <property type="entry name" value="EAL domain"/>
    <property type="match status" value="1"/>
</dbReference>
<evidence type="ECO:0000313" key="7">
    <source>
        <dbReference type="Proteomes" id="UP001156215"/>
    </source>
</evidence>
<protein>
    <submittedName>
        <fullName evidence="6">EAL domain-containing protein</fullName>
    </submittedName>
</protein>
<dbReference type="CDD" id="cd01948">
    <property type="entry name" value="EAL"/>
    <property type="match status" value="1"/>
</dbReference>
<feature type="transmembrane region" description="Helical" evidence="2">
    <location>
        <begin position="7"/>
        <end position="25"/>
    </location>
</feature>
<keyword evidence="2" id="KW-1133">Transmembrane helix</keyword>
<dbReference type="Gene3D" id="3.30.110.200">
    <property type="match status" value="1"/>
</dbReference>
<dbReference type="AlphaFoldDB" id="A0A9E9P2Q9"/>
<dbReference type="Gene3D" id="3.30.70.270">
    <property type="match status" value="1"/>
</dbReference>
<evidence type="ECO:0000259" key="3">
    <source>
        <dbReference type="PROSITE" id="PS50883"/>
    </source>
</evidence>
<dbReference type="GO" id="GO:0071111">
    <property type="term" value="F:cyclic-guanylate-specific phosphodiesterase activity"/>
    <property type="evidence" value="ECO:0007669"/>
    <property type="project" value="InterPro"/>
</dbReference>
<dbReference type="SMART" id="SM00267">
    <property type="entry name" value="GGDEF"/>
    <property type="match status" value="1"/>
</dbReference>
<dbReference type="Pfam" id="PF00990">
    <property type="entry name" value="GGDEF"/>
    <property type="match status" value="1"/>
</dbReference>
<dbReference type="InterPro" id="IPR043128">
    <property type="entry name" value="Rev_trsase/Diguanyl_cyclase"/>
</dbReference>
<dbReference type="GO" id="GO:0007165">
    <property type="term" value="P:signal transduction"/>
    <property type="evidence" value="ECO:0007669"/>
    <property type="project" value="InterPro"/>
</dbReference>
<dbReference type="InterPro" id="IPR003660">
    <property type="entry name" value="HAMP_dom"/>
</dbReference>
<accession>A0A9E9P2Q9</accession>
<keyword evidence="2" id="KW-0472">Membrane</keyword>
<dbReference type="InterPro" id="IPR001633">
    <property type="entry name" value="EAL_dom"/>
</dbReference>
<dbReference type="RefSeq" id="WP_269308477.1">
    <property type="nucleotide sequence ID" value="NZ_CP098242.1"/>
</dbReference>
<dbReference type="Gene3D" id="6.10.340.10">
    <property type="match status" value="1"/>
</dbReference>
<dbReference type="PROSITE" id="PS50883">
    <property type="entry name" value="EAL"/>
    <property type="match status" value="1"/>
</dbReference>
<name>A0A9E9P2Q9_9BURK</name>
<feature type="domain" description="HAMP" evidence="4">
    <location>
        <begin position="172"/>
        <end position="224"/>
    </location>
</feature>
<reference evidence="6" key="1">
    <citation type="journal article" date="2022" name="Front. Microbiol.">
        <title>New perspectives on an old grouping: The genomic and phenotypic variability of Oxalobacter formigenes and the implications for calcium oxalate stone prevention.</title>
        <authorList>
            <person name="Chmiel J.A."/>
            <person name="Carr C."/>
            <person name="Stuivenberg G.A."/>
            <person name="Venema R."/>
            <person name="Chanyi R.M."/>
            <person name="Al K.F."/>
            <person name="Giguere D."/>
            <person name="Say H."/>
            <person name="Akouris P.P."/>
            <person name="Dominguez Romero S.A."/>
            <person name="Kwong A."/>
            <person name="Tai V."/>
            <person name="Koval S.F."/>
            <person name="Razvi H."/>
            <person name="Bjazevic J."/>
            <person name="Burton J.P."/>
        </authorList>
    </citation>
    <scope>NUCLEOTIDE SEQUENCE</scope>
    <source>
        <strain evidence="6">WoOx3</strain>
    </source>
</reference>
<dbReference type="Gene3D" id="6.20.270.20">
    <property type="entry name" value="LapD/MoxY periplasmic domain"/>
    <property type="match status" value="1"/>
</dbReference>
<dbReference type="PANTHER" id="PTHR33121">
    <property type="entry name" value="CYCLIC DI-GMP PHOSPHODIESTERASE PDEF"/>
    <property type="match status" value="1"/>
</dbReference>
<evidence type="ECO:0000259" key="5">
    <source>
        <dbReference type="PROSITE" id="PS50887"/>
    </source>
</evidence>
<dbReference type="PANTHER" id="PTHR33121:SF79">
    <property type="entry name" value="CYCLIC DI-GMP PHOSPHODIESTERASE PDED-RELATED"/>
    <property type="match status" value="1"/>
</dbReference>
<dbReference type="PROSITE" id="PS50887">
    <property type="entry name" value="GGDEF"/>
    <property type="match status" value="1"/>
</dbReference>
<evidence type="ECO:0000256" key="1">
    <source>
        <dbReference type="SAM" id="MobiDB-lite"/>
    </source>
</evidence>
<dbReference type="Proteomes" id="UP001156215">
    <property type="component" value="Chromosome"/>
</dbReference>
<gene>
    <name evidence="6" type="ORF">NB640_09525</name>
</gene>
<dbReference type="Pfam" id="PF16448">
    <property type="entry name" value="LapD_MoxY_N"/>
    <property type="match status" value="1"/>
</dbReference>
<dbReference type="InterPro" id="IPR000160">
    <property type="entry name" value="GGDEF_dom"/>
</dbReference>
<feature type="domain" description="GGDEF" evidence="5">
    <location>
        <begin position="266"/>
        <end position="400"/>
    </location>
</feature>